<evidence type="ECO:0000256" key="1">
    <source>
        <dbReference type="SAM" id="Phobius"/>
    </source>
</evidence>
<accession>A0AAU9DQI8</accession>
<sequence>MNLKKYFNLSFEESDKITSSVASAEALAIKIYGFNKIFLKGFVGTTIIDLFVLIFGFAIIVVIESPPPILAIMFKFFGWLPFFKVIIFGAIFWIKSRTRDRLVFDFILYISIYISSLSICFFSIVFIISGIIDKSFENGINLIFLSSLYLGVFIYSLIYSIAKLRIDGKSTSKLDKLRFFIKKISKYSGLFLIVSFLFKIVSKILFSKLDFFHEIKGFIITTVMMPIIIFLIVYIIVCYYPLYLFLPLFYLNKYRKQYEEKYGVNFKGGKK</sequence>
<keyword evidence="1" id="KW-0812">Transmembrane</keyword>
<feature type="transmembrane region" description="Helical" evidence="1">
    <location>
        <begin position="187"/>
        <end position="206"/>
    </location>
</feature>
<protein>
    <recommendedName>
        <fullName evidence="4">Beta-carotene 15,15'-monooxygenase</fullName>
    </recommendedName>
</protein>
<keyword evidence="1" id="KW-0472">Membrane</keyword>
<evidence type="ECO:0000313" key="3">
    <source>
        <dbReference type="Proteomes" id="UP001321861"/>
    </source>
</evidence>
<feature type="transmembrane region" description="Helical" evidence="1">
    <location>
        <begin position="106"/>
        <end position="132"/>
    </location>
</feature>
<feature type="transmembrane region" description="Helical" evidence="1">
    <location>
        <begin position="69"/>
        <end position="94"/>
    </location>
</feature>
<keyword evidence="1" id="KW-1133">Transmembrane helix</keyword>
<dbReference type="KEGG" id="xap:XA3_18980"/>
<reference evidence="2 3" key="1">
    <citation type="journal article" date="2023" name="Microbiol. Spectr.">
        <title>Symbiosis of Carpenter Bees with Uncharacterized Lactic Acid Bacteria Showing NAD Auxotrophy.</title>
        <authorList>
            <person name="Kawasaki S."/>
            <person name="Ozawa K."/>
            <person name="Mori T."/>
            <person name="Yamamoto A."/>
            <person name="Ito M."/>
            <person name="Ohkuma M."/>
            <person name="Sakamoto M."/>
            <person name="Matsutani M."/>
        </authorList>
    </citation>
    <scope>NUCLEOTIDE SEQUENCE [LARGE SCALE GENOMIC DNA]</scope>
    <source>
        <strain evidence="2 3">XA3</strain>
    </source>
</reference>
<dbReference type="Proteomes" id="UP001321861">
    <property type="component" value="Chromosome"/>
</dbReference>
<name>A0AAU9DQI8_9LACO</name>
<evidence type="ECO:0008006" key="4">
    <source>
        <dbReference type="Google" id="ProtNLM"/>
    </source>
</evidence>
<keyword evidence="3" id="KW-1185">Reference proteome</keyword>
<dbReference type="EMBL" id="AP026802">
    <property type="protein sequence ID" value="BDR59457.1"/>
    <property type="molecule type" value="Genomic_DNA"/>
</dbReference>
<feature type="transmembrane region" description="Helical" evidence="1">
    <location>
        <begin position="144"/>
        <end position="166"/>
    </location>
</feature>
<evidence type="ECO:0000313" key="2">
    <source>
        <dbReference type="EMBL" id="BDR59457.1"/>
    </source>
</evidence>
<feature type="transmembrane region" description="Helical" evidence="1">
    <location>
        <begin position="218"/>
        <end position="251"/>
    </location>
</feature>
<dbReference type="RefSeq" id="WP_317635248.1">
    <property type="nucleotide sequence ID" value="NZ_AP026802.1"/>
</dbReference>
<organism evidence="2 3">
    <name type="scientific">Xylocopilactobacillus apicola</name>
    <dbReference type="NCBI Taxonomy" id="2932184"/>
    <lineage>
        <taxon>Bacteria</taxon>
        <taxon>Bacillati</taxon>
        <taxon>Bacillota</taxon>
        <taxon>Bacilli</taxon>
        <taxon>Lactobacillales</taxon>
        <taxon>Lactobacillaceae</taxon>
        <taxon>Xylocopilactobacillus</taxon>
    </lineage>
</organism>
<feature type="transmembrane region" description="Helical" evidence="1">
    <location>
        <begin position="37"/>
        <end position="63"/>
    </location>
</feature>
<dbReference type="AlphaFoldDB" id="A0AAU9DQI8"/>
<proteinExistence type="predicted"/>
<gene>
    <name evidence="2" type="ORF">XA3_18980</name>
</gene>